<organism evidence="2 3">
    <name type="scientific">Streptomyces calidiresistens</name>
    <dbReference type="NCBI Taxonomy" id="1485586"/>
    <lineage>
        <taxon>Bacteria</taxon>
        <taxon>Bacillati</taxon>
        <taxon>Actinomycetota</taxon>
        <taxon>Actinomycetes</taxon>
        <taxon>Kitasatosporales</taxon>
        <taxon>Streptomycetaceae</taxon>
        <taxon>Streptomyces</taxon>
    </lineage>
</organism>
<name>A0A7W3T615_9ACTN</name>
<keyword evidence="1" id="KW-0812">Transmembrane</keyword>
<dbReference type="EMBL" id="VKHS01000569">
    <property type="protein sequence ID" value="MBB0231612.1"/>
    <property type="molecule type" value="Genomic_DNA"/>
</dbReference>
<reference evidence="3" key="1">
    <citation type="submission" date="2019-10" db="EMBL/GenBank/DDBJ databases">
        <title>Streptomyces sp. nov., a novel actinobacterium isolated from alkaline environment.</title>
        <authorList>
            <person name="Golinska P."/>
        </authorList>
    </citation>
    <scope>NUCLEOTIDE SEQUENCE [LARGE SCALE GENOMIC DNA]</scope>
    <source>
        <strain evidence="3">DSM 42108</strain>
    </source>
</reference>
<keyword evidence="3" id="KW-1185">Reference proteome</keyword>
<feature type="transmembrane region" description="Helical" evidence="1">
    <location>
        <begin position="28"/>
        <end position="50"/>
    </location>
</feature>
<dbReference type="Proteomes" id="UP000530234">
    <property type="component" value="Unassembled WGS sequence"/>
</dbReference>
<keyword evidence="1" id="KW-0472">Membrane</keyword>
<proteinExistence type="predicted"/>
<accession>A0A7W3T615</accession>
<evidence type="ECO:0000256" key="1">
    <source>
        <dbReference type="SAM" id="Phobius"/>
    </source>
</evidence>
<sequence length="60" mass="6133">MLALVAAVLFGIAFIIHATGTATEAIFSATGLMLVGLTLVALHLAGVGAGRTAWAGRRRR</sequence>
<protein>
    <submittedName>
        <fullName evidence="2">Uncharacterized protein</fullName>
    </submittedName>
</protein>
<evidence type="ECO:0000313" key="2">
    <source>
        <dbReference type="EMBL" id="MBB0231612.1"/>
    </source>
</evidence>
<comment type="caution">
    <text evidence="2">The sequence shown here is derived from an EMBL/GenBank/DDBJ whole genome shotgun (WGS) entry which is preliminary data.</text>
</comment>
<evidence type="ECO:0000313" key="3">
    <source>
        <dbReference type="Proteomes" id="UP000530234"/>
    </source>
</evidence>
<dbReference type="AlphaFoldDB" id="A0A7W3T615"/>
<dbReference type="RefSeq" id="WP_182666152.1">
    <property type="nucleotide sequence ID" value="NZ_VKHS01000569.1"/>
</dbReference>
<gene>
    <name evidence="2" type="ORF">FOE67_19430</name>
</gene>
<keyword evidence="1" id="KW-1133">Transmembrane helix</keyword>